<evidence type="ECO:0000313" key="3">
    <source>
        <dbReference type="EMBL" id="MFC5369066.1"/>
    </source>
</evidence>
<organism evidence="3 4">
    <name type="scientific">Salinirubrum litoreum</name>
    <dbReference type="NCBI Taxonomy" id="1126234"/>
    <lineage>
        <taxon>Archaea</taxon>
        <taxon>Methanobacteriati</taxon>
        <taxon>Methanobacteriota</taxon>
        <taxon>Stenosarchaea group</taxon>
        <taxon>Halobacteria</taxon>
        <taxon>Halobacteriales</taxon>
        <taxon>Haloferacaceae</taxon>
        <taxon>Salinirubrum</taxon>
    </lineage>
</organism>
<dbReference type="InterPro" id="IPR014710">
    <property type="entry name" value="RmlC-like_jellyroll"/>
</dbReference>
<evidence type="ECO:0000313" key="4">
    <source>
        <dbReference type="Proteomes" id="UP001596201"/>
    </source>
</evidence>
<dbReference type="Gene3D" id="2.60.120.10">
    <property type="entry name" value="Jelly Rolls"/>
    <property type="match status" value="1"/>
</dbReference>
<feature type="domain" description="Cupin type-2" evidence="2">
    <location>
        <begin position="56"/>
        <end position="119"/>
    </location>
</feature>
<evidence type="ECO:0000256" key="1">
    <source>
        <dbReference type="SAM" id="MobiDB-lite"/>
    </source>
</evidence>
<proteinExistence type="predicted"/>
<keyword evidence="4" id="KW-1185">Reference proteome</keyword>
<dbReference type="EMBL" id="JBHSKX010000004">
    <property type="protein sequence ID" value="MFC5369066.1"/>
    <property type="molecule type" value="Genomic_DNA"/>
</dbReference>
<protein>
    <submittedName>
        <fullName evidence="3">Cupin domain-containing protein</fullName>
    </submittedName>
</protein>
<dbReference type="SUPFAM" id="SSF51182">
    <property type="entry name" value="RmlC-like cupins"/>
    <property type="match status" value="1"/>
</dbReference>
<dbReference type="InterPro" id="IPR011051">
    <property type="entry name" value="RmlC_Cupin_sf"/>
</dbReference>
<dbReference type="Pfam" id="PF07883">
    <property type="entry name" value="Cupin_2"/>
    <property type="match status" value="1"/>
</dbReference>
<feature type="region of interest" description="Disordered" evidence="1">
    <location>
        <begin position="1"/>
        <end position="34"/>
    </location>
</feature>
<evidence type="ECO:0000259" key="2">
    <source>
        <dbReference type="Pfam" id="PF07883"/>
    </source>
</evidence>
<reference evidence="3 4" key="1">
    <citation type="journal article" date="2019" name="Int. J. Syst. Evol. Microbiol.">
        <title>The Global Catalogue of Microorganisms (GCM) 10K type strain sequencing project: providing services to taxonomists for standard genome sequencing and annotation.</title>
        <authorList>
            <consortium name="The Broad Institute Genomics Platform"/>
            <consortium name="The Broad Institute Genome Sequencing Center for Infectious Disease"/>
            <person name="Wu L."/>
            <person name="Ma J."/>
        </authorList>
    </citation>
    <scope>NUCLEOTIDE SEQUENCE [LARGE SCALE GENOMIC DNA]</scope>
    <source>
        <strain evidence="3 4">CGMCC 1.12237</strain>
    </source>
</reference>
<gene>
    <name evidence="3" type="ORF">ACFPJ5_19230</name>
</gene>
<accession>A0ABD5RGV1</accession>
<name>A0ABD5RGV1_9EURY</name>
<dbReference type="Proteomes" id="UP001596201">
    <property type="component" value="Unassembled WGS sequence"/>
</dbReference>
<dbReference type="AlphaFoldDB" id="A0ABD5RGV1"/>
<sequence length="194" mass="20753">MSRTPHDTDLPEQSSDTDSSTTEYPRTVVDSSTGASITFRERGTDDRGSYLVMDGVLPPGVGSGPARIHPRAEAVSEVIEGRAVVTIRDEETVLLPGESVAIAAGDPHTIRNWDDASLVVRTTLRPPGEFESAIRGLYGLGAGGRPDLLGVAAVLYHHREDVQIAALPWRVQRPVLRLLTAVAGVLGRDPSADR</sequence>
<dbReference type="InterPro" id="IPR013096">
    <property type="entry name" value="Cupin_2"/>
</dbReference>
<dbReference type="RefSeq" id="WP_227231123.1">
    <property type="nucleotide sequence ID" value="NZ_JAJCVJ010000003.1"/>
</dbReference>
<comment type="caution">
    <text evidence="3">The sequence shown here is derived from an EMBL/GenBank/DDBJ whole genome shotgun (WGS) entry which is preliminary data.</text>
</comment>